<feature type="compositionally biased region" description="Polar residues" evidence="1">
    <location>
        <begin position="265"/>
        <end position="279"/>
    </location>
</feature>
<organism evidence="2 3">
    <name type="scientific">Tanacetum coccineum</name>
    <dbReference type="NCBI Taxonomy" id="301880"/>
    <lineage>
        <taxon>Eukaryota</taxon>
        <taxon>Viridiplantae</taxon>
        <taxon>Streptophyta</taxon>
        <taxon>Embryophyta</taxon>
        <taxon>Tracheophyta</taxon>
        <taxon>Spermatophyta</taxon>
        <taxon>Magnoliopsida</taxon>
        <taxon>eudicotyledons</taxon>
        <taxon>Gunneridae</taxon>
        <taxon>Pentapetalae</taxon>
        <taxon>asterids</taxon>
        <taxon>campanulids</taxon>
        <taxon>Asterales</taxon>
        <taxon>Asteraceae</taxon>
        <taxon>Asteroideae</taxon>
        <taxon>Anthemideae</taxon>
        <taxon>Anthemidinae</taxon>
        <taxon>Tanacetum</taxon>
    </lineage>
</organism>
<proteinExistence type="predicted"/>
<accession>A0ABQ4XYQ0</accession>
<dbReference type="Pfam" id="PF14223">
    <property type="entry name" value="Retrotran_gag_2"/>
    <property type="match status" value="1"/>
</dbReference>
<dbReference type="EMBL" id="BQNB010009902">
    <property type="protein sequence ID" value="GJS69991.1"/>
    <property type="molecule type" value="Genomic_DNA"/>
</dbReference>
<gene>
    <name evidence="2" type="ORF">Tco_0702832</name>
</gene>
<keyword evidence="3" id="KW-1185">Reference proteome</keyword>
<protein>
    <submittedName>
        <fullName evidence="2">Uncharacterized protein</fullName>
    </submittedName>
</protein>
<reference evidence="2" key="1">
    <citation type="journal article" date="2022" name="Int. J. Mol. Sci.">
        <title>Draft Genome of Tanacetum Coccineum: Genomic Comparison of Closely Related Tanacetum-Family Plants.</title>
        <authorList>
            <person name="Yamashiro T."/>
            <person name="Shiraishi A."/>
            <person name="Nakayama K."/>
            <person name="Satake H."/>
        </authorList>
    </citation>
    <scope>NUCLEOTIDE SEQUENCE</scope>
</reference>
<evidence type="ECO:0000313" key="2">
    <source>
        <dbReference type="EMBL" id="GJS69991.1"/>
    </source>
</evidence>
<name>A0ABQ4XYQ0_9ASTR</name>
<dbReference type="Proteomes" id="UP001151760">
    <property type="component" value="Unassembled WGS sequence"/>
</dbReference>
<feature type="compositionally biased region" description="Polar residues" evidence="1">
    <location>
        <begin position="295"/>
        <end position="307"/>
    </location>
</feature>
<comment type="caution">
    <text evidence="2">The sequence shown here is derived from an EMBL/GenBank/DDBJ whole genome shotgun (WGS) entry which is preliminary data.</text>
</comment>
<evidence type="ECO:0000256" key="1">
    <source>
        <dbReference type="SAM" id="MobiDB-lite"/>
    </source>
</evidence>
<feature type="region of interest" description="Disordered" evidence="1">
    <location>
        <begin position="261"/>
        <end position="307"/>
    </location>
</feature>
<evidence type="ECO:0000313" key="3">
    <source>
        <dbReference type="Proteomes" id="UP001151760"/>
    </source>
</evidence>
<reference evidence="2" key="2">
    <citation type="submission" date="2022-01" db="EMBL/GenBank/DDBJ databases">
        <authorList>
            <person name="Yamashiro T."/>
            <person name="Shiraishi A."/>
            <person name="Satake H."/>
            <person name="Nakayama K."/>
        </authorList>
    </citation>
    <scope>NUCLEOTIDE SEQUENCE</scope>
</reference>
<sequence length="307" mass="34436">MAKDNEKSSHGKWTCQHSLGLMIRYSLLDPPKENMTTLCELTLQRVGCIRKDTSVLRLNTIKDSIFNRLQKLVSRLAILGVDTSSEDLNVKFLRSLPSEWDTHVVVWMNKPDFETISLDDFPSSTNTINTANTGVSTGNSKVNTASAETSLLSFSVQQPMPFVFSTNKINQELKKDCIDSNSTAGYDKSKVECFNCHKMDLLQECRDQEAKTTKLESRNSTKTSRYGKDEIQQTWLSAVSDSEVTCPKSCLEQFQHPEINWYGPRNSSSKPTTVCNKESNNSKENIDESLIPQPKSVTVSSTDVPIT</sequence>